<dbReference type="GeneID" id="117566840"/>
<evidence type="ECO:0000256" key="5">
    <source>
        <dbReference type="ARBA" id="ARBA00022723"/>
    </source>
</evidence>
<dbReference type="PROSITE" id="PS00134">
    <property type="entry name" value="TRYPSIN_HIS"/>
    <property type="match status" value="1"/>
</dbReference>
<dbReference type="InterPro" id="IPR043504">
    <property type="entry name" value="Peptidase_S1_PA_chymotrypsin"/>
</dbReference>
<keyword evidence="7 14" id="KW-0378">Hydrolase</keyword>
<evidence type="ECO:0000313" key="19">
    <source>
        <dbReference type="RefSeq" id="XP_034102316.1"/>
    </source>
</evidence>
<keyword evidence="18" id="KW-1185">Reference proteome</keyword>
<dbReference type="GO" id="GO:0046872">
    <property type="term" value="F:metal ion binding"/>
    <property type="evidence" value="ECO:0007669"/>
    <property type="project" value="UniProtKB-KW"/>
</dbReference>
<evidence type="ECO:0000256" key="10">
    <source>
        <dbReference type="ARBA" id="ARBA00023145"/>
    </source>
</evidence>
<feature type="signal peptide" evidence="16">
    <location>
        <begin position="1"/>
        <end position="24"/>
    </location>
</feature>
<dbReference type="Pfam" id="PF00089">
    <property type="entry name" value="Trypsin"/>
    <property type="match status" value="1"/>
</dbReference>
<dbReference type="InterPro" id="IPR018114">
    <property type="entry name" value="TRYPSIN_HIS"/>
</dbReference>
<dbReference type="InterPro" id="IPR038565">
    <property type="entry name" value="CLIP_sf"/>
</dbReference>
<dbReference type="PROSITE" id="PS50240">
    <property type="entry name" value="TRYPSIN_DOM"/>
    <property type="match status" value="1"/>
</dbReference>
<dbReference type="InterPro" id="IPR022700">
    <property type="entry name" value="CLIP"/>
</dbReference>
<reference evidence="19" key="1">
    <citation type="submission" date="2025-08" db="UniProtKB">
        <authorList>
            <consortium name="RefSeq"/>
        </authorList>
    </citation>
    <scope>IDENTIFICATION</scope>
    <source>
        <strain evidence="19">15112-1751.03</strain>
        <tissue evidence="19">Whole Adult</tissue>
    </source>
</reference>
<evidence type="ECO:0000256" key="9">
    <source>
        <dbReference type="ARBA" id="ARBA00022837"/>
    </source>
</evidence>
<dbReference type="FunFam" id="2.40.10.10:FF:000134">
    <property type="entry name" value="Uncharacterized protein, isoform B"/>
    <property type="match status" value="1"/>
</dbReference>
<dbReference type="Gene3D" id="2.40.10.10">
    <property type="entry name" value="Trypsin-like serine proteases"/>
    <property type="match status" value="2"/>
</dbReference>
<keyword evidence="12" id="KW-0325">Glycoprotein</keyword>
<evidence type="ECO:0000256" key="13">
    <source>
        <dbReference type="ARBA" id="ARBA00024195"/>
    </source>
</evidence>
<dbReference type="OrthoDB" id="425190at2759"/>
<evidence type="ECO:0000313" key="18">
    <source>
        <dbReference type="Proteomes" id="UP000515160"/>
    </source>
</evidence>
<dbReference type="GO" id="GO:0006508">
    <property type="term" value="P:proteolysis"/>
    <property type="evidence" value="ECO:0007669"/>
    <property type="project" value="UniProtKB-KW"/>
</dbReference>
<evidence type="ECO:0000256" key="7">
    <source>
        <dbReference type="ARBA" id="ARBA00022801"/>
    </source>
</evidence>
<sequence length="575" mass="63015">MMIRSFEVIVLSMSIISIAAPALGQFFGRLEDSQSRQQCLTPEHYLGTCVALIDCPQVSEVYNFRDDRVGTQYVLALHRSCGTRSVNGEPIVCCTRSTSKSQIDPTPTPDITNIILSLTSTTPRTHTNSQSRQQSFTHEYCRGTCVALSYCPQVTEVYNFGNDRAGTQYVLFLHRSCGSRSVNGDPIVCCTRPSTTTTTTILPISEATSTTTTTTTPQPTSTTRKPEQTSTTSISPPIDLRLNSCLLSPGVYGECIDIKRCPSILNQLKAKGNDPELVKFIKASNLLCDNVGQNVCCPTEPAPRRLPTEKEGCGEPNLVSFRKIVGGDEAMKGAYPWIALLGYGDSSLSIFKCGGTLITARHVVTAAHCIKDNLSFVRLGEHDLSTDTDTTHMDINIVKNVSHSNYNKTDGRSDIAMLYLERNVEFTNIMKPICLPNSPSLRAKSYVDTNPIVIGWGNTQEFGRSAKILRQLMIPVLENSVCQNSYKALNLSFSLNQFDKAILCAGTLAGGEDSCQGDSGGPLMTSEQLDNGEIRFYLIGIVAYGYGCARPNSPGIYTSTQYFMDWINDKVREMS</sequence>
<dbReference type="InterPro" id="IPR001314">
    <property type="entry name" value="Peptidase_S1A"/>
</dbReference>
<organism evidence="18 19">
    <name type="scientific">Drosophila albomicans</name>
    <name type="common">Fruit fly</name>
    <dbReference type="NCBI Taxonomy" id="7291"/>
    <lineage>
        <taxon>Eukaryota</taxon>
        <taxon>Metazoa</taxon>
        <taxon>Ecdysozoa</taxon>
        <taxon>Arthropoda</taxon>
        <taxon>Hexapoda</taxon>
        <taxon>Insecta</taxon>
        <taxon>Pterygota</taxon>
        <taxon>Neoptera</taxon>
        <taxon>Endopterygota</taxon>
        <taxon>Diptera</taxon>
        <taxon>Brachycera</taxon>
        <taxon>Muscomorpha</taxon>
        <taxon>Ephydroidea</taxon>
        <taxon>Drosophilidae</taxon>
        <taxon>Drosophila</taxon>
    </lineage>
</organism>
<keyword evidence="4 14" id="KW-0645">Protease</keyword>
<dbReference type="CDD" id="cd00190">
    <property type="entry name" value="Tryp_SPc"/>
    <property type="match status" value="1"/>
</dbReference>
<dbReference type="SMART" id="SM00680">
    <property type="entry name" value="CLIP"/>
    <property type="match status" value="3"/>
</dbReference>
<evidence type="ECO:0000259" key="17">
    <source>
        <dbReference type="PROSITE" id="PS50240"/>
    </source>
</evidence>
<dbReference type="PROSITE" id="PS00135">
    <property type="entry name" value="TRYPSIN_SER"/>
    <property type="match status" value="1"/>
</dbReference>
<dbReference type="FunFam" id="2.40.10.10:FF:000028">
    <property type="entry name" value="Serine protease easter"/>
    <property type="match status" value="1"/>
</dbReference>
<keyword evidence="10" id="KW-0865">Zymogen</keyword>
<comment type="catalytic activity">
    <reaction evidence="1">
        <text>Preferential cleavage: Arg-|-Xaa, Lys-|-Xaa.</text>
        <dbReference type="EC" id="3.4.21.10"/>
    </reaction>
</comment>
<dbReference type="Proteomes" id="UP000515160">
    <property type="component" value="Chromosome 3"/>
</dbReference>
<evidence type="ECO:0000256" key="12">
    <source>
        <dbReference type="ARBA" id="ARBA00023180"/>
    </source>
</evidence>
<dbReference type="SUPFAM" id="SSF50494">
    <property type="entry name" value="Trypsin-like serine proteases"/>
    <property type="match status" value="1"/>
</dbReference>
<dbReference type="AlphaFoldDB" id="A0A6P8WFA2"/>
<dbReference type="PRINTS" id="PR00722">
    <property type="entry name" value="CHYMOTRYPSIN"/>
</dbReference>
<feature type="domain" description="Peptidase S1" evidence="17">
    <location>
        <begin position="324"/>
        <end position="572"/>
    </location>
</feature>
<evidence type="ECO:0000256" key="8">
    <source>
        <dbReference type="ARBA" id="ARBA00022825"/>
    </source>
</evidence>
<name>A0A6P8WFA2_DROAB</name>
<evidence type="ECO:0000256" key="15">
    <source>
        <dbReference type="SAM" id="MobiDB-lite"/>
    </source>
</evidence>
<dbReference type="SMART" id="SM00020">
    <property type="entry name" value="Tryp_SPc"/>
    <property type="match status" value="1"/>
</dbReference>
<dbReference type="GO" id="GO:0004252">
    <property type="term" value="F:serine-type endopeptidase activity"/>
    <property type="evidence" value="ECO:0007669"/>
    <property type="project" value="InterPro"/>
</dbReference>
<keyword evidence="11" id="KW-1015">Disulfide bond</keyword>
<evidence type="ECO:0000256" key="14">
    <source>
        <dbReference type="RuleBase" id="RU363034"/>
    </source>
</evidence>
<evidence type="ECO:0000256" key="3">
    <source>
        <dbReference type="ARBA" id="ARBA00017161"/>
    </source>
</evidence>
<dbReference type="PANTHER" id="PTHR24252">
    <property type="entry name" value="ACROSIN-RELATED"/>
    <property type="match status" value="1"/>
</dbReference>
<evidence type="ECO:0000256" key="1">
    <source>
        <dbReference type="ARBA" id="ARBA00001656"/>
    </source>
</evidence>
<feature type="compositionally biased region" description="Low complexity" evidence="15">
    <location>
        <begin position="208"/>
        <end position="223"/>
    </location>
</feature>
<gene>
    <name evidence="19" type="primary">LOC117566840</name>
</gene>
<evidence type="ECO:0000256" key="4">
    <source>
        <dbReference type="ARBA" id="ARBA00022670"/>
    </source>
</evidence>
<feature type="region of interest" description="Disordered" evidence="15">
    <location>
        <begin position="206"/>
        <end position="236"/>
    </location>
</feature>
<protein>
    <recommendedName>
        <fullName evidence="3">Acrosin</fullName>
        <ecNumber evidence="2">3.4.21.10</ecNumber>
    </recommendedName>
</protein>
<dbReference type="RefSeq" id="XP_034102316.1">
    <property type="nucleotide sequence ID" value="XM_034246425.2"/>
</dbReference>
<dbReference type="PANTHER" id="PTHR24252:SF8">
    <property type="entry name" value="ACROSIN"/>
    <property type="match status" value="1"/>
</dbReference>
<evidence type="ECO:0000256" key="2">
    <source>
        <dbReference type="ARBA" id="ARBA00012050"/>
    </source>
</evidence>
<keyword evidence="9" id="KW-0106">Calcium</keyword>
<dbReference type="EC" id="3.4.21.10" evidence="2"/>
<dbReference type="InterPro" id="IPR009003">
    <property type="entry name" value="Peptidase_S1_PA"/>
</dbReference>
<keyword evidence="5" id="KW-0479">Metal-binding</keyword>
<comment type="similarity">
    <text evidence="13">Belongs to the peptidase S1 family. CLIP subfamily.</text>
</comment>
<keyword evidence="8 14" id="KW-0720">Serine protease</keyword>
<proteinExistence type="inferred from homology"/>
<feature type="chain" id="PRO_5028012253" description="Acrosin" evidence="16">
    <location>
        <begin position="25"/>
        <end position="575"/>
    </location>
</feature>
<evidence type="ECO:0000256" key="6">
    <source>
        <dbReference type="ARBA" id="ARBA00022729"/>
    </source>
</evidence>
<dbReference type="Pfam" id="PF12032">
    <property type="entry name" value="CLIP"/>
    <property type="match status" value="3"/>
</dbReference>
<accession>A0A6P8WFA2</accession>
<keyword evidence="6 16" id="KW-0732">Signal</keyword>
<dbReference type="InterPro" id="IPR033116">
    <property type="entry name" value="TRYPSIN_SER"/>
</dbReference>
<dbReference type="InterPro" id="IPR001254">
    <property type="entry name" value="Trypsin_dom"/>
</dbReference>
<dbReference type="Gene3D" id="3.30.1640.30">
    <property type="match status" value="3"/>
</dbReference>
<evidence type="ECO:0000256" key="16">
    <source>
        <dbReference type="SAM" id="SignalP"/>
    </source>
</evidence>
<evidence type="ECO:0000256" key="11">
    <source>
        <dbReference type="ARBA" id="ARBA00023157"/>
    </source>
</evidence>